<dbReference type="GO" id="GO:0003824">
    <property type="term" value="F:catalytic activity"/>
    <property type="evidence" value="ECO:0007669"/>
    <property type="project" value="InterPro"/>
</dbReference>
<protein>
    <recommendedName>
        <fullName evidence="1">MOSC domain-containing protein</fullName>
    </recommendedName>
</protein>
<dbReference type="PROSITE" id="PS51340">
    <property type="entry name" value="MOSC"/>
    <property type="match status" value="1"/>
</dbReference>
<evidence type="ECO:0000259" key="1">
    <source>
        <dbReference type="PROSITE" id="PS51340"/>
    </source>
</evidence>
<gene>
    <name evidence="2" type="ORF">SAMN06297251_11813</name>
</gene>
<feature type="domain" description="MOSC" evidence="1">
    <location>
        <begin position="117"/>
        <end position="270"/>
    </location>
</feature>
<dbReference type="Pfam" id="PF03476">
    <property type="entry name" value="MOSC_N"/>
    <property type="match status" value="1"/>
</dbReference>
<dbReference type="Proteomes" id="UP000192656">
    <property type="component" value="Unassembled WGS sequence"/>
</dbReference>
<dbReference type="RefSeq" id="WP_084411666.1">
    <property type="nucleotide sequence ID" value="NZ_FWXR01000018.1"/>
</dbReference>
<dbReference type="GO" id="GO:0030151">
    <property type="term" value="F:molybdenum ion binding"/>
    <property type="evidence" value="ECO:0007669"/>
    <property type="project" value="InterPro"/>
</dbReference>
<dbReference type="InterPro" id="IPR005303">
    <property type="entry name" value="MOCOS_middle"/>
</dbReference>
<dbReference type="SUPFAM" id="SSF50800">
    <property type="entry name" value="PK beta-barrel domain-like"/>
    <property type="match status" value="1"/>
</dbReference>
<evidence type="ECO:0000313" key="3">
    <source>
        <dbReference type="Proteomes" id="UP000192656"/>
    </source>
</evidence>
<dbReference type="Pfam" id="PF03473">
    <property type="entry name" value="MOSC"/>
    <property type="match status" value="1"/>
</dbReference>
<dbReference type="STRING" id="937218.SAMN06297251_11813"/>
<dbReference type="PANTHER" id="PTHR14237:SF19">
    <property type="entry name" value="MITOCHONDRIAL AMIDOXIME REDUCING COMPONENT 1"/>
    <property type="match status" value="1"/>
</dbReference>
<reference evidence="2 3" key="1">
    <citation type="submission" date="2017-04" db="EMBL/GenBank/DDBJ databases">
        <authorList>
            <person name="Afonso C.L."/>
            <person name="Miller P.J."/>
            <person name="Scott M.A."/>
            <person name="Spackman E."/>
            <person name="Goraichik I."/>
            <person name="Dimitrov K.M."/>
            <person name="Suarez D.L."/>
            <person name="Swayne D.E."/>
        </authorList>
    </citation>
    <scope>NUCLEOTIDE SEQUENCE [LARGE SCALE GENOMIC DNA]</scope>
    <source>
        <strain evidence="2 3">CGMCC 1.10972</strain>
    </source>
</reference>
<accession>A0A1W2DU48</accession>
<dbReference type="AlphaFoldDB" id="A0A1W2DU48"/>
<dbReference type="PANTHER" id="PTHR14237">
    <property type="entry name" value="MOLYBDOPTERIN COFACTOR SULFURASE MOSC"/>
    <property type="match status" value="1"/>
</dbReference>
<proteinExistence type="predicted"/>
<keyword evidence="3" id="KW-1185">Reference proteome</keyword>
<dbReference type="InterPro" id="IPR011037">
    <property type="entry name" value="Pyrv_Knase-like_insert_dom_sf"/>
</dbReference>
<dbReference type="InterPro" id="IPR005302">
    <property type="entry name" value="MoCF_Sase_C"/>
</dbReference>
<dbReference type="EMBL" id="FWXR01000018">
    <property type="protein sequence ID" value="SMD01085.1"/>
    <property type="molecule type" value="Genomic_DNA"/>
</dbReference>
<organism evidence="2 3">
    <name type="scientific">Fulvimarina manganoxydans</name>
    <dbReference type="NCBI Taxonomy" id="937218"/>
    <lineage>
        <taxon>Bacteria</taxon>
        <taxon>Pseudomonadati</taxon>
        <taxon>Pseudomonadota</taxon>
        <taxon>Alphaproteobacteria</taxon>
        <taxon>Hyphomicrobiales</taxon>
        <taxon>Aurantimonadaceae</taxon>
        <taxon>Fulvimarina</taxon>
    </lineage>
</organism>
<sequence length="279" mass="31371">MHLGSIHIYPVKSGRGVDLSHADLQRQGLAGDRRWMVVDRAKRRFLTQREIPSLALLHSELQEDGIILTFGDVGERFVPRPTGEERTKVTIWRDEVDVALADEATHEALSRWLGREVQLVYQDRLERVANAEWAGDAAPVSLADGYPYLITTSASLRDLNSRLVYDGHEPVTMSRFRPNLVIDGAQAWAEDGWETIRVGSLMLDLVKPCARCAITTVDPQEGRFAGDQPLTILREMRMSADRRVPGVLFGWNAVPRSEGRLDVGDRVEVIAHRDTDVVR</sequence>
<dbReference type="GO" id="GO:0030170">
    <property type="term" value="F:pyridoxal phosphate binding"/>
    <property type="evidence" value="ECO:0007669"/>
    <property type="project" value="InterPro"/>
</dbReference>
<evidence type="ECO:0000313" key="2">
    <source>
        <dbReference type="EMBL" id="SMD01085.1"/>
    </source>
</evidence>
<name>A0A1W2DU48_9HYPH</name>
<dbReference type="SUPFAM" id="SSF141673">
    <property type="entry name" value="MOSC N-terminal domain-like"/>
    <property type="match status" value="1"/>
</dbReference>
<dbReference type="OrthoDB" id="581532at2"/>